<evidence type="ECO:0000313" key="7">
    <source>
        <dbReference type="Proteomes" id="UP001199631"/>
    </source>
</evidence>
<evidence type="ECO:0000259" key="5">
    <source>
        <dbReference type="Pfam" id="PF12945"/>
    </source>
</evidence>
<feature type="domain" description="PilZ" evidence="4">
    <location>
        <begin position="97"/>
        <end position="205"/>
    </location>
</feature>
<organism evidence="6 7">
    <name type="scientific">Oceanobacillus jordanicus</name>
    <dbReference type="NCBI Taxonomy" id="2867266"/>
    <lineage>
        <taxon>Bacteria</taxon>
        <taxon>Bacillati</taxon>
        <taxon>Bacillota</taxon>
        <taxon>Bacilli</taxon>
        <taxon>Bacillales</taxon>
        <taxon>Bacillaceae</taxon>
        <taxon>Oceanobacillus</taxon>
    </lineage>
</organism>
<dbReference type="AlphaFoldDB" id="A0AAW5B5I4"/>
<sequence length="218" mass="24862">MKIGSVLTLELKKAGKKMETYRCKIIEKSEHYLFIDYPIHEKTKKTSFIPKGTVLRAMFMDEKQNLYAFKTEIVAKVKLTVPGIAIKLPGDDLKRIQRREFVRVEAAIDVAIHSKNNSFSPIVTVSTDISGGGLSVILPHGKTMEGDGPLDLWLTLDMQSGEYFYINAEAELVFIKEQETLVHTASLKFINLTKEDQHKIVRFSFEKQREARKKELSV</sequence>
<keyword evidence="3" id="KW-0975">Bacterial flagellum</keyword>
<dbReference type="InterPro" id="IPR009875">
    <property type="entry name" value="PilZ_domain"/>
</dbReference>
<evidence type="ECO:0000259" key="4">
    <source>
        <dbReference type="Pfam" id="PF07238"/>
    </source>
</evidence>
<name>A0AAW5B5I4_9BACI</name>
<evidence type="ECO:0000256" key="1">
    <source>
        <dbReference type="ARBA" id="ARBA00022636"/>
    </source>
</evidence>
<dbReference type="RefSeq" id="WP_238018967.1">
    <property type="nucleotide sequence ID" value="NZ_JAIFZM010000004.1"/>
</dbReference>
<keyword evidence="6" id="KW-0966">Cell projection</keyword>
<keyword evidence="1" id="KW-0973">c-di-GMP</keyword>
<dbReference type="Pfam" id="PF07238">
    <property type="entry name" value="PilZ"/>
    <property type="match status" value="1"/>
</dbReference>
<proteinExistence type="predicted"/>
<dbReference type="SUPFAM" id="SSF141371">
    <property type="entry name" value="PilZ domain-like"/>
    <property type="match status" value="1"/>
</dbReference>
<dbReference type="Proteomes" id="UP001199631">
    <property type="component" value="Unassembled WGS sequence"/>
</dbReference>
<dbReference type="InterPro" id="IPR012349">
    <property type="entry name" value="Split_barrel_FMN-bd"/>
</dbReference>
<dbReference type="Pfam" id="PF12945">
    <property type="entry name" value="PilZNR"/>
    <property type="match status" value="1"/>
</dbReference>
<protein>
    <submittedName>
        <fullName evidence="6">Flagellar brake domain-containing protein</fullName>
    </submittedName>
</protein>
<keyword evidence="6" id="KW-0969">Cilium</keyword>
<dbReference type="InterPro" id="IPR009926">
    <property type="entry name" value="T3SS_YcgR_PilZN"/>
</dbReference>
<evidence type="ECO:0000313" key="6">
    <source>
        <dbReference type="EMBL" id="MCG3418829.1"/>
    </source>
</evidence>
<dbReference type="GO" id="GO:0035438">
    <property type="term" value="F:cyclic-di-GMP binding"/>
    <property type="evidence" value="ECO:0007669"/>
    <property type="project" value="InterPro"/>
</dbReference>
<dbReference type="Gene3D" id="2.30.110.10">
    <property type="entry name" value="Electron Transport, Fmn-binding Protein, Chain A"/>
    <property type="match status" value="1"/>
</dbReference>
<gene>
    <name evidence="6" type="ORF">K3T81_06685</name>
</gene>
<accession>A0AAW5B5I4</accession>
<evidence type="ECO:0000256" key="3">
    <source>
        <dbReference type="ARBA" id="ARBA00023143"/>
    </source>
</evidence>
<comment type="caution">
    <text evidence="6">The sequence shown here is derived from an EMBL/GenBank/DDBJ whole genome shotgun (WGS) entry which is preliminary data.</text>
</comment>
<keyword evidence="7" id="KW-1185">Reference proteome</keyword>
<reference evidence="6 7" key="1">
    <citation type="journal article" date="2022" name="Evol. Bioinform. Online">
        <title>Draft Genome Sequence of Oceanobacillus jordanicus Strain GSFE11, a Halotolerant Plant Growth-Promoting Bacterial Endophyte Isolated From the Jordan Valley.</title>
        <authorList>
            <person name="Alhindi T."/>
            <person name="Albdaiwi R."/>
        </authorList>
    </citation>
    <scope>NUCLEOTIDE SEQUENCE [LARGE SCALE GENOMIC DNA]</scope>
    <source>
        <strain evidence="6 7">GSFE11</strain>
    </source>
</reference>
<evidence type="ECO:0000256" key="2">
    <source>
        <dbReference type="ARBA" id="ARBA00022741"/>
    </source>
</evidence>
<keyword evidence="6" id="KW-0282">Flagellum</keyword>
<dbReference type="Gene3D" id="2.40.10.220">
    <property type="entry name" value="predicted glycosyltransferase like domains"/>
    <property type="match status" value="1"/>
</dbReference>
<dbReference type="EMBL" id="JAIFZM010000004">
    <property type="protein sequence ID" value="MCG3418829.1"/>
    <property type="molecule type" value="Genomic_DNA"/>
</dbReference>
<feature type="domain" description="Type III secretion system flagellar brake protein YcgR PilZN" evidence="5">
    <location>
        <begin position="2"/>
        <end position="89"/>
    </location>
</feature>
<keyword evidence="2" id="KW-0547">Nucleotide-binding</keyword>